<dbReference type="Pfam" id="PF00748">
    <property type="entry name" value="Calpain_inhib"/>
    <property type="match status" value="4"/>
</dbReference>
<evidence type="ECO:0000256" key="2">
    <source>
        <dbReference type="ARBA" id="ARBA00009487"/>
    </source>
</evidence>
<keyword evidence="14" id="KW-1185">Reference proteome</keyword>
<keyword evidence="5" id="KW-0597">Phosphoprotein</keyword>
<feature type="compositionally biased region" description="Basic and acidic residues" evidence="12">
    <location>
        <begin position="315"/>
        <end position="326"/>
    </location>
</feature>
<feature type="compositionally biased region" description="Low complexity" evidence="12">
    <location>
        <begin position="46"/>
        <end position="74"/>
    </location>
</feature>
<feature type="region of interest" description="Disordered" evidence="12">
    <location>
        <begin position="512"/>
        <end position="786"/>
    </location>
</feature>
<protein>
    <recommendedName>
        <fullName evidence="3">Calpastatin</fullName>
    </recommendedName>
    <alternativeName>
        <fullName evidence="11">Calpain inhibitor</fullName>
    </alternativeName>
</protein>
<organism evidence="13 14">
    <name type="scientific">Ornithorhynchus anatinus</name>
    <name type="common">Duckbill platypus</name>
    <dbReference type="NCBI Taxonomy" id="9258"/>
    <lineage>
        <taxon>Eukaryota</taxon>
        <taxon>Metazoa</taxon>
        <taxon>Chordata</taxon>
        <taxon>Craniata</taxon>
        <taxon>Vertebrata</taxon>
        <taxon>Euteleostomi</taxon>
        <taxon>Mammalia</taxon>
        <taxon>Monotremata</taxon>
        <taxon>Ornithorhynchidae</taxon>
        <taxon>Ornithorhynchus</taxon>
    </lineage>
</organism>
<feature type="region of interest" description="Disordered" evidence="12">
    <location>
        <begin position="1"/>
        <end position="481"/>
    </location>
</feature>
<keyword evidence="6" id="KW-0646">Protease inhibitor</keyword>
<dbReference type="AlphaFoldDB" id="A0A6I8NN35"/>
<dbReference type="Proteomes" id="UP000002279">
    <property type="component" value="Chromosome 1"/>
</dbReference>
<evidence type="ECO:0000256" key="5">
    <source>
        <dbReference type="ARBA" id="ARBA00022553"/>
    </source>
</evidence>
<evidence type="ECO:0000256" key="3">
    <source>
        <dbReference type="ARBA" id="ARBA00017619"/>
    </source>
</evidence>
<evidence type="ECO:0000313" key="13">
    <source>
        <dbReference type="Ensembl" id="ENSOANP00000042151.1"/>
    </source>
</evidence>
<evidence type="ECO:0000256" key="1">
    <source>
        <dbReference type="ARBA" id="ARBA00002637"/>
    </source>
</evidence>
<name>A0A6I8NN35_ORNAN</name>
<reference evidence="13" key="2">
    <citation type="submission" date="2025-08" db="UniProtKB">
        <authorList>
            <consortium name="Ensembl"/>
        </authorList>
    </citation>
    <scope>IDENTIFICATION</scope>
    <source>
        <strain evidence="13">Glennie</strain>
    </source>
</reference>
<dbReference type="InterPro" id="IPR026998">
    <property type="entry name" value="Calpastatin"/>
</dbReference>
<evidence type="ECO:0000256" key="8">
    <source>
        <dbReference type="ARBA" id="ARBA00022737"/>
    </source>
</evidence>
<feature type="compositionally biased region" description="Basic and acidic residues" evidence="12">
    <location>
        <begin position="515"/>
        <end position="578"/>
    </location>
</feature>
<gene>
    <name evidence="13" type="primary">CAST</name>
</gene>
<keyword evidence="9" id="KW-0832">Ubl conjugation</keyword>
<keyword evidence="8" id="KW-0677">Repeat</keyword>
<keyword evidence="7" id="KW-0789">Thiol protease inhibitor</keyword>
<evidence type="ECO:0000256" key="4">
    <source>
        <dbReference type="ARBA" id="ARBA00022499"/>
    </source>
</evidence>
<dbReference type="PANTHER" id="PTHR10077:SF0">
    <property type="entry name" value="CALPASTATIN"/>
    <property type="match status" value="1"/>
</dbReference>
<feature type="compositionally biased region" description="Basic and acidic residues" evidence="12">
    <location>
        <begin position="669"/>
        <end position="727"/>
    </location>
</feature>
<feature type="compositionally biased region" description="Low complexity" evidence="12">
    <location>
        <begin position="19"/>
        <end position="31"/>
    </location>
</feature>
<comment type="function">
    <text evidence="1">Specific inhibition of calpain (calcium-dependent cysteine protease). Plays a key role in postmortem tenderization of meat and have been proposed to be involved in muscle protein degradation in living tissue.</text>
</comment>
<reference evidence="13 14" key="1">
    <citation type="journal article" date="2008" name="Nature">
        <title>Genome analysis of the platypus reveals unique signatures of evolution.</title>
        <authorList>
            <person name="Warren W.C."/>
            <person name="Hillier L.W."/>
            <person name="Marshall Graves J.A."/>
            <person name="Birney E."/>
            <person name="Ponting C.P."/>
            <person name="Grutzner F."/>
            <person name="Belov K."/>
            <person name="Miller W."/>
            <person name="Clarke L."/>
            <person name="Chinwalla A.T."/>
            <person name="Yang S.P."/>
            <person name="Heger A."/>
            <person name="Locke D.P."/>
            <person name="Miethke P."/>
            <person name="Waters P.D."/>
            <person name="Veyrunes F."/>
            <person name="Fulton L."/>
            <person name="Fulton B."/>
            <person name="Graves T."/>
            <person name="Wallis J."/>
            <person name="Puente X.S."/>
            <person name="Lopez-Otin C."/>
            <person name="Ordonez G.R."/>
            <person name="Eichler E.E."/>
            <person name="Chen L."/>
            <person name="Cheng Z."/>
            <person name="Deakin J.E."/>
            <person name="Alsop A."/>
            <person name="Thompson K."/>
            <person name="Kirby P."/>
            <person name="Papenfuss A.T."/>
            <person name="Wakefield M.J."/>
            <person name="Olender T."/>
            <person name="Lancet D."/>
            <person name="Huttley G.A."/>
            <person name="Smit A.F."/>
            <person name="Pask A."/>
            <person name="Temple-Smith P."/>
            <person name="Batzer M.A."/>
            <person name="Walker J.A."/>
            <person name="Konkel M.K."/>
            <person name="Harris R.S."/>
            <person name="Whittington C.M."/>
            <person name="Wong E.S."/>
            <person name="Gemmell N.J."/>
            <person name="Buschiazzo E."/>
            <person name="Vargas Jentzsch I.M."/>
            <person name="Merkel A."/>
            <person name="Schmitz J."/>
            <person name="Zemann A."/>
            <person name="Churakov G."/>
            <person name="Kriegs J.O."/>
            <person name="Brosius J."/>
            <person name="Murchison E.P."/>
            <person name="Sachidanandam R."/>
            <person name="Smith C."/>
            <person name="Hannon G.J."/>
            <person name="Tsend-Ayush E."/>
            <person name="McMillan D."/>
            <person name="Attenborough R."/>
            <person name="Rens W."/>
            <person name="Ferguson-Smith M."/>
            <person name="Lefevre C.M."/>
            <person name="Sharp J.A."/>
            <person name="Nicholas K.R."/>
            <person name="Ray D.A."/>
            <person name="Kube M."/>
            <person name="Reinhardt R."/>
            <person name="Pringle T.H."/>
            <person name="Taylor J."/>
            <person name="Jones R.C."/>
            <person name="Nixon B."/>
            <person name="Dacheux J.L."/>
            <person name="Niwa H."/>
            <person name="Sekita Y."/>
            <person name="Huang X."/>
            <person name="Stark A."/>
            <person name="Kheradpour P."/>
            <person name="Kellis M."/>
            <person name="Flicek P."/>
            <person name="Chen Y."/>
            <person name="Webber C."/>
            <person name="Hardison R."/>
            <person name="Nelson J."/>
            <person name="Hallsworth-Pepin K."/>
            <person name="Delehaunty K."/>
            <person name="Markovic C."/>
            <person name="Minx P."/>
            <person name="Feng Y."/>
            <person name="Kremitzki C."/>
            <person name="Mitreva M."/>
            <person name="Glasscock J."/>
            <person name="Wylie T."/>
            <person name="Wohldmann P."/>
            <person name="Thiru P."/>
            <person name="Nhan M.N."/>
            <person name="Pohl C.S."/>
            <person name="Smith S.M."/>
            <person name="Hou S."/>
            <person name="Nefedov M."/>
            <person name="de Jong P.J."/>
            <person name="Renfree M.B."/>
            <person name="Mardis E.R."/>
            <person name="Wilson R.K."/>
        </authorList>
    </citation>
    <scope>NUCLEOTIDE SEQUENCE [LARGE SCALE GENOMIC DNA]</scope>
    <source>
        <strain evidence="13 14">Glennie</strain>
    </source>
</reference>
<dbReference type="GO" id="GO:0004869">
    <property type="term" value="F:cysteine-type endopeptidase inhibitor activity"/>
    <property type="evidence" value="ECO:0007669"/>
    <property type="project" value="UniProtKB-KW"/>
</dbReference>
<feature type="compositionally biased region" description="Basic and acidic residues" evidence="12">
    <location>
        <begin position="137"/>
        <end position="161"/>
    </location>
</feature>
<evidence type="ECO:0000256" key="12">
    <source>
        <dbReference type="SAM" id="MobiDB-lite"/>
    </source>
</evidence>
<reference evidence="13" key="3">
    <citation type="submission" date="2025-09" db="UniProtKB">
        <authorList>
            <consortium name="Ensembl"/>
        </authorList>
    </citation>
    <scope>IDENTIFICATION</scope>
    <source>
        <strain evidence="13">Glennie</strain>
    </source>
</reference>
<feature type="compositionally biased region" description="Basic and acidic residues" evidence="12">
    <location>
        <begin position="342"/>
        <end position="351"/>
    </location>
</feature>
<accession>A0A6I8NN35</accession>
<dbReference type="PANTHER" id="PTHR10077">
    <property type="entry name" value="CALPASTATIN"/>
    <property type="match status" value="1"/>
</dbReference>
<comment type="similarity">
    <text evidence="2">Belongs to the protease inhibitor I27 (calpastatin) family.</text>
</comment>
<feature type="compositionally biased region" description="Basic and acidic residues" evidence="12">
    <location>
        <begin position="379"/>
        <end position="428"/>
    </location>
</feature>
<feature type="compositionally biased region" description="Low complexity" evidence="12">
    <location>
        <begin position="599"/>
        <end position="633"/>
    </location>
</feature>
<feature type="compositionally biased region" description="Low complexity" evidence="12">
    <location>
        <begin position="758"/>
        <end position="774"/>
    </location>
</feature>
<proteinExistence type="inferred from homology"/>
<dbReference type="InterPro" id="IPR001259">
    <property type="entry name" value="Prot_inh_calpain"/>
</dbReference>
<feature type="compositionally biased region" description="Basic and acidic residues" evidence="12">
    <location>
        <begin position="742"/>
        <end position="753"/>
    </location>
</feature>
<dbReference type="Bgee" id="ENSOANG00000001211">
    <property type="expression patterns" value="Expressed in fibroblast and 8 other cell types or tissues"/>
</dbReference>
<feature type="compositionally biased region" description="Basic and acidic residues" evidence="12">
    <location>
        <begin position="439"/>
        <end position="461"/>
    </location>
</feature>
<feature type="compositionally biased region" description="Basic and acidic residues" evidence="12">
    <location>
        <begin position="32"/>
        <end position="45"/>
    </location>
</feature>
<feature type="compositionally biased region" description="Basic and acidic residues" evidence="12">
    <location>
        <begin position="775"/>
        <end position="786"/>
    </location>
</feature>
<evidence type="ECO:0000256" key="7">
    <source>
        <dbReference type="ARBA" id="ARBA00022704"/>
    </source>
</evidence>
<evidence type="ECO:0000256" key="9">
    <source>
        <dbReference type="ARBA" id="ARBA00022843"/>
    </source>
</evidence>
<evidence type="ECO:0000256" key="6">
    <source>
        <dbReference type="ARBA" id="ARBA00022690"/>
    </source>
</evidence>
<sequence length="786" mass="83449">MSQPRAGKKPPGSPRIPRKQGGTKPGGTPSKPGEKRGSEAIEKKAGSLNASQASQALSSGAAGAASQAHSSSAAPTRNPTMNPTEAKGAKIEPEKTPQSSKVVKTEPEKTPQSSKAAKTEPEEKTPPPSKDLQLTDSHAKQTSKEKPKEHTEQKSPHKEPSDSGSKTTPTGKAVVKATEQLTPEKQTEEPKKKAKKAVTPSAPVEAGSAKPAGKTEVDSALDDLVATLGEPEENVPESPKYTGPEVSETFTSEYIEELGKREGTIPPKYKKLLESTEGSPPPPPQEEPVKPIGEDELIDSLSSDFTCHSPAAAGKKTEKEKPEGGEVLKAQSVGAVRSAAPPDEKKRKVEADEMSDDLLNALSDTLGGPEPEPETDPSSFKEVDEAKAKEEKLKKCGERDDTVPPEHKLQPATDKDGKPLLPKPEEKPQLVSESELVDEFSKDFKSPDPEKTQSKPTDKTQKSKGPAPVPKAPAAVGETVSRTSMCSVQASAPRSAAPAGALPDDAVEALAGSLGKKEVDPEEKKPMVDKIKEKTKEEDREKLGEKEETIPPEYRLEEVKDKDGKPLLPKATDKHPAMSDDDLLDALSEGFSSAPVTQAAPLPVAKKSAAKKASPVTSEVVSSSSAPQSHAAALPPPTSQDDQGLDDALDQLSDSLGQRQPDPDEDKPMEDKVKEKAKAEHRDKLGERDDTIPPEYRHLLDNDDQGRPVKPPPPEEPKNPSDARDPIDALSGDFDGCAEPPEAPKKSAKDRSGKAAKPKSQVSSQAAAAQAKEPSSQKKSDGKKTS</sequence>
<dbReference type="Ensembl" id="ENSOANT00000065501.1">
    <property type="protein sequence ID" value="ENSOANP00000042151.1"/>
    <property type="gene ID" value="ENSOANG00000001211.4"/>
</dbReference>
<keyword evidence="10" id="KW-0007">Acetylation</keyword>
<evidence type="ECO:0000256" key="10">
    <source>
        <dbReference type="ARBA" id="ARBA00022990"/>
    </source>
</evidence>
<evidence type="ECO:0000256" key="11">
    <source>
        <dbReference type="ARBA" id="ARBA00033013"/>
    </source>
</evidence>
<keyword evidence="4" id="KW-1017">Isopeptide bond</keyword>
<evidence type="ECO:0000313" key="14">
    <source>
        <dbReference type="Proteomes" id="UP000002279"/>
    </source>
</evidence>
<dbReference type="GeneTree" id="ENSGT00390000002993"/>